<evidence type="ECO:0000313" key="1">
    <source>
        <dbReference type="EMBL" id="MCW3482666.1"/>
    </source>
</evidence>
<gene>
    <name evidence="1" type="ORF">OL497_02100</name>
</gene>
<comment type="caution">
    <text evidence="1">The sequence shown here is derived from an EMBL/GenBank/DDBJ whole genome shotgun (WGS) entry which is preliminary data.</text>
</comment>
<reference evidence="1 2" key="1">
    <citation type="submission" date="2022-10" db="EMBL/GenBank/DDBJ databases">
        <title>Chitinophaga nivalis PC15 sp. nov., isolated from Pyeongchang county, South Korea.</title>
        <authorList>
            <person name="Trinh H.N."/>
        </authorList>
    </citation>
    <scope>NUCLEOTIDE SEQUENCE [LARGE SCALE GENOMIC DNA]</scope>
    <source>
        <strain evidence="1 2">PC14</strain>
    </source>
</reference>
<dbReference type="RefSeq" id="WP_264727266.1">
    <property type="nucleotide sequence ID" value="NZ_JAPDNR010000001.1"/>
</dbReference>
<sequence>MSRQQAQLLAGLQKINSTPATIIPAMVTRADEANGIIDVKTAQGLDIYDVRLSAVTDYEEGLLLVPPEKSSVLIARINDTDNYLLISTAAITKIKCRISDKQLELDKDGLALSAGGESLKKCLDDLLDEIVTIYAPMNKAAFVAIKQRLATLLK</sequence>
<name>A0ABT3IFE8_9BACT</name>
<keyword evidence="2" id="KW-1185">Reference proteome</keyword>
<protein>
    <submittedName>
        <fullName evidence="1">Uncharacterized protein</fullName>
    </submittedName>
</protein>
<dbReference type="EMBL" id="JAPDNS010000001">
    <property type="protein sequence ID" value="MCW3482666.1"/>
    <property type="molecule type" value="Genomic_DNA"/>
</dbReference>
<evidence type="ECO:0000313" key="2">
    <source>
        <dbReference type="Proteomes" id="UP001207742"/>
    </source>
</evidence>
<proteinExistence type="predicted"/>
<organism evidence="1 2">
    <name type="scientific">Chitinophaga nivalis</name>
    <dbReference type="NCBI Taxonomy" id="2991709"/>
    <lineage>
        <taxon>Bacteria</taxon>
        <taxon>Pseudomonadati</taxon>
        <taxon>Bacteroidota</taxon>
        <taxon>Chitinophagia</taxon>
        <taxon>Chitinophagales</taxon>
        <taxon>Chitinophagaceae</taxon>
        <taxon>Chitinophaga</taxon>
    </lineage>
</organism>
<accession>A0ABT3IFE8</accession>
<dbReference type="Proteomes" id="UP001207742">
    <property type="component" value="Unassembled WGS sequence"/>
</dbReference>